<gene>
    <name evidence="2" type="ORF">OG515_01305</name>
</gene>
<feature type="domain" description="Bacterial CdiA-CT RNAse A" evidence="1">
    <location>
        <begin position="436"/>
        <end position="568"/>
    </location>
</feature>
<dbReference type="EMBL" id="CP109019">
    <property type="protein sequence ID" value="WUT80914.1"/>
    <property type="molecule type" value="Genomic_DNA"/>
</dbReference>
<dbReference type="InterPro" id="IPR041436">
    <property type="entry name" value="RNAse_A_bac"/>
</dbReference>
<organism evidence="2 3">
    <name type="scientific">Streptomyces melanogenes</name>
    <dbReference type="NCBI Taxonomy" id="67326"/>
    <lineage>
        <taxon>Bacteria</taxon>
        <taxon>Bacillati</taxon>
        <taxon>Actinomycetota</taxon>
        <taxon>Actinomycetes</taxon>
        <taxon>Kitasatosporales</taxon>
        <taxon>Streptomycetaceae</taxon>
        <taxon>Streptomyces</taxon>
    </lineage>
</organism>
<sequence>MTVPSVPAPNGGFHVTPVQLYSVGDQIAVVQGTQLDRGAKDLLKALQQRPDAGGNGDAARAFARSYVAVGKRFLEVWAKSVVSVGGAATGFVITANNYVMADAKTAPGAPQPQLAPLPQVITSPPAYGSVPNLRWGDVNDGGDDFLRTVFQYIPGWVRDILHPVVKHAFRMGKAADVYPFPQQHYLNDLSIDWRNASTAIGSVDATLDVIVSSITYQPNNEWYEAMRQFCSSLWGTTAWGAAQGAGGYRWSHDSAASPTSNHPVMSALFDTAEKIAQLLRLYAEAAVTLNHDVHVVYTDAVKDAIPKIKVDLGDGLDLGDVKGVFKGIWGAAKKGTVALGTGIVLNADTGRLNTIVDTYNERVRALIPQLDALLPVLDEACLSAPTFQAETARAQAFGARSLQDFTQDYHYTVPGTNPDNLYFPVDLAAQEGVRDAHTFDKHVGLTDEQLAQRLRDQAGAPNASTFSDSASAQYFTQEVLNDDANAIQIESWLKNTKQKIDNDPNYDWENNGKTSVSLSFGNQTQTGTVVQRDANGVPMAPAPAHSVIVGLKYNKDHDPPYIVVTSYPKP</sequence>
<proteinExistence type="predicted"/>
<dbReference type="CDD" id="cd20684">
    <property type="entry name" value="CdiA-CT_Yk_RNaseA-like"/>
    <property type="match status" value="1"/>
</dbReference>
<reference evidence="2" key="1">
    <citation type="submission" date="2022-10" db="EMBL/GenBank/DDBJ databases">
        <title>The complete genomes of actinobacterial strains from the NBC collection.</title>
        <authorList>
            <person name="Joergensen T.S."/>
            <person name="Alvarez Arevalo M."/>
            <person name="Sterndorff E.B."/>
            <person name="Faurdal D."/>
            <person name="Vuksanovic O."/>
            <person name="Mourched A.-S."/>
            <person name="Charusanti P."/>
            <person name="Shaw S."/>
            <person name="Blin K."/>
            <person name="Weber T."/>
        </authorList>
    </citation>
    <scope>NUCLEOTIDE SEQUENCE</scope>
    <source>
        <strain evidence="2">NBC_00668</strain>
    </source>
</reference>
<evidence type="ECO:0000259" key="1">
    <source>
        <dbReference type="Pfam" id="PF18431"/>
    </source>
</evidence>
<dbReference type="Proteomes" id="UP001432060">
    <property type="component" value="Chromosome"/>
</dbReference>
<dbReference type="Pfam" id="PF18431">
    <property type="entry name" value="RNAse_A_bac"/>
    <property type="match status" value="1"/>
</dbReference>
<keyword evidence="3" id="KW-1185">Reference proteome</keyword>
<dbReference type="RefSeq" id="WP_329394870.1">
    <property type="nucleotide sequence ID" value="NZ_CP109019.1"/>
</dbReference>
<evidence type="ECO:0000313" key="3">
    <source>
        <dbReference type="Proteomes" id="UP001432060"/>
    </source>
</evidence>
<evidence type="ECO:0000313" key="2">
    <source>
        <dbReference type="EMBL" id="WUT80914.1"/>
    </source>
</evidence>
<name>A0ABZ1XBW9_9ACTN</name>
<protein>
    <recommendedName>
        <fullName evidence="1">Bacterial CdiA-CT RNAse A domain-containing protein</fullName>
    </recommendedName>
</protein>
<accession>A0ABZ1XBW9</accession>